<keyword evidence="4" id="KW-1185">Reference proteome</keyword>
<keyword evidence="1" id="KW-0812">Transmembrane</keyword>
<dbReference type="EMBL" id="MCIF01000002">
    <property type="protein sequence ID" value="RAQ98216.1"/>
    <property type="molecule type" value="Genomic_DNA"/>
</dbReference>
<sequence>MKSIGIKDVSSALTHRRASLPLRGCGGPTMGDQGSLSSGSSTSAFAIRSVLCYAQEDRTLASRLNTHLSAIGVSVSDLTKDVRPGQDREDGLRRRIREANLVIVLVGPDFLQHHQLELQLIEERLPPNDWAFIPIRTSNVSLEDKPLFKGRQLLPRSGKALVQMGRSQLDRELTQICEEIRELIKRWPVRQELQDGAVGVALAEKSAQVPVLRQEQRKVTGGRSGAATEMQPVLPVEGRDRRRQFASWKVVTLLALFFCVLCVSIGYLALPTSRPATEIRTGNTAAAMAVCSQASMPGAVGLTTELVDGDCVGISVGQSIFDQGNGLTISAKLQAAALLRAGRISQARTYFLLARRTDPTDAEAGIYSEDLLYLSQPHLSLLVGVHFSHQGGLYAQQDALQSRAILQGAFVYQKEYNRGQGSRMKLVLLIENSGYSAETALEAARLAQKCLQVKGLHALALIGWPFGLAGDDVVQEGMSSDLLKLLSSMPVPIVASVPTDLSGLLPNFFSVVPSLQGEAAALVAYMQHIGARNPDVIYDENLPSAQALAHDLQSLTNRRQQVYPSQAYTGDSAGGIQDSLKFITPTNDALVFIGAAPSAVILQKALAAQRYSHLVVLGTDILYHYVDLLSSRDRAALVGLHFLSFAYPDEYSYFLPGKQPPAFFADYLNEFSPPGQSEGPITYGKSREESEVILSYDALTVVFTAFQREGSESALLQGLKSISPALPVQGISGQIAFGPDGYPIDKAVLVLKIVPGPSPAQSGPYTEQEMLISGSYR</sequence>
<keyword evidence="1" id="KW-1133">Transmembrane helix</keyword>
<protein>
    <recommendedName>
        <fullName evidence="2">TIR domain-containing protein</fullName>
    </recommendedName>
</protein>
<dbReference type="Gene3D" id="3.40.50.10140">
    <property type="entry name" value="Toll/interleukin-1 receptor homology (TIR) domain"/>
    <property type="match status" value="1"/>
</dbReference>
<dbReference type="InterPro" id="IPR035897">
    <property type="entry name" value="Toll_tir_struct_dom_sf"/>
</dbReference>
<dbReference type="GO" id="GO:0007165">
    <property type="term" value="P:signal transduction"/>
    <property type="evidence" value="ECO:0007669"/>
    <property type="project" value="InterPro"/>
</dbReference>
<dbReference type="InterPro" id="IPR000157">
    <property type="entry name" value="TIR_dom"/>
</dbReference>
<dbReference type="RefSeq" id="WP_189362179.1">
    <property type="nucleotide sequence ID" value="NZ_MCIF01000002.1"/>
</dbReference>
<gene>
    <name evidence="3" type="ORF">A4R35_21930</name>
</gene>
<dbReference type="SUPFAM" id="SSF52200">
    <property type="entry name" value="Toll/Interleukin receptor TIR domain"/>
    <property type="match status" value="1"/>
</dbReference>
<evidence type="ECO:0000313" key="3">
    <source>
        <dbReference type="EMBL" id="RAQ98216.1"/>
    </source>
</evidence>
<dbReference type="AlphaFoldDB" id="A0A328VKJ6"/>
<feature type="transmembrane region" description="Helical" evidence="1">
    <location>
        <begin position="250"/>
        <end position="270"/>
    </location>
</feature>
<dbReference type="Proteomes" id="UP000248706">
    <property type="component" value="Unassembled WGS sequence"/>
</dbReference>
<dbReference type="InterPro" id="IPR028082">
    <property type="entry name" value="Peripla_BP_I"/>
</dbReference>
<keyword evidence="1" id="KW-0472">Membrane</keyword>
<dbReference type="Gene3D" id="3.40.50.2300">
    <property type="match status" value="2"/>
</dbReference>
<evidence type="ECO:0000259" key="2">
    <source>
        <dbReference type="Pfam" id="PF13676"/>
    </source>
</evidence>
<organism evidence="3 4">
    <name type="scientific">Thermogemmatispora tikiterensis</name>
    <dbReference type="NCBI Taxonomy" id="1825093"/>
    <lineage>
        <taxon>Bacteria</taxon>
        <taxon>Bacillati</taxon>
        <taxon>Chloroflexota</taxon>
        <taxon>Ktedonobacteria</taxon>
        <taxon>Thermogemmatisporales</taxon>
        <taxon>Thermogemmatisporaceae</taxon>
        <taxon>Thermogemmatispora</taxon>
    </lineage>
</organism>
<evidence type="ECO:0000256" key="1">
    <source>
        <dbReference type="SAM" id="Phobius"/>
    </source>
</evidence>
<reference evidence="3 4" key="1">
    <citation type="submission" date="2016-08" db="EMBL/GenBank/DDBJ databases">
        <title>Analysis of Carbohydrate Active Enzymes in Thermogemmatispora T81 Reveals Carbohydrate Degradation Ability.</title>
        <authorList>
            <person name="Tomazini A."/>
            <person name="Lal S."/>
            <person name="Stott M."/>
            <person name="Henrissat B."/>
            <person name="Polikarpov I."/>
            <person name="Sparling R."/>
            <person name="Levin D.B."/>
        </authorList>
    </citation>
    <scope>NUCLEOTIDE SEQUENCE [LARGE SCALE GENOMIC DNA]</scope>
    <source>
        <strain evidence="3 4">T81</strain>
    </source>
</reference>
<comment type="caution">
    <text evidence="3">The sequence shown here is derived from an EMBL/GenBank/DDBJ whole genome shotgun (WGS) entry which is preliminary data.</text>
</comment>
<dbReference type="Pfam" id="PF13676">
    <property type="entry name" value="TIR_2"/>
    <property type="match status" value="1"/>
</dbReference>
<feature type="domain" description="TIR" evidence="2">
    <location>
        <begin position="51"/>
        <end position="152"/>
    </location>
</feature>
<dbReference type="SUPFAM" id="SSF53822">
    <property type="entry name" value="Periplasmic binding protein-like I"/>
    <property type="match status" value="1"/>
</dbReference>
<name>A0A328VKJ6_9CHLR</name>
<evidence type="ECO:0000313" key="4">
    <source>
        <dbReference type="Proteomes" id="UP000248706"/>
    </source>
</evidence>
<accession>A0A328VKJ6</accession>
<dbReference type="CDD" id="cd06268">
    <property type="entry name" value="PBP1_ABC_transporter_LIVBP-like"/>
    <property type="match status" value="1"/>
</dbReference>
<proteinExistence type="predicted"/>